<dbReference type="AlphaFoldDB" id="A0A0S4IPS5"/>
<reference evidence="2" key="1">
    <citation type="submission" date="2015-09" db="EMBL/GenBank/DDBJ databases">
        <authorList>
            <consortium name="Pathogen Informatics"/>
        </authorList>
    </citation>
    <scope>NUCLEOTIDE SEQUENCE [LARGE SCALE GENOMIC DNA]</scope>
    <source>
        <strain evidence="2">Lake Konstanz</strain>
    </source>
</reference>
<accession>A0A0S4IPS5</accession>
<evidence type="ECO:0000313" key="2">
    <source>
        <dbReference type="Proteomes" id="UP000051952"/>
    </source>
</evidence>
<dbReference type="OrthoDB" id="10249338at2759"/>
<dbReference type="SUPFAM" id="SSF47391">
    <property type="entry name" value="Dimerization-anchoring domain of cAMP-dependent PK regulatory subunit"/>
    <property type="match status" value="1"/>
</dbReference>
<organism evidence="1 2">
    <name type="scientific">Bodo saltans</name>
    <name type="common">Flagellated protozoan</name>
    <dbReference type="NCBI Taxonomy" id="75058"/>
    <lineage>
        <taxon>Eukaryota</taxon>
        <taxon>Discoba</taxon>
        <taxon>Euglenozoa</taxon>
        <taxon>Kinetoplastea</taxon>
        <taxon>Metakinetoplastina</taxon>
        <taxon>Eubodonida</taxon>
        <taxon>Bodonidae</taxon>
        <taxon>Bodo</taxon>
    </lineage>
</organism>
<proteinExistence type="predicted"/>
<protein>
    <recommendedName>
        <fullName evidence="3">RIIa domain-containing protein</fullName>
    </recommendedName>
</protein>
<dbReference type="CDD" id="cd22957">
    <property type="entry name" value="DD_R_PKA_DPY30-like"/>
    <property type="match status" value="1"/>
</dbReference>
<sequence length="91" mass="10449">MSTSLTPEESAIFTAEERKKLHQRCIDVRIENERYLRSHPELNIVLGEAVRLLLIHRPNEPVAFLEDFLATKDLKELAEKLLHAKAVKTSS</sequence>
<name>A0A0S4IPS5_BODSA</name>
<keyword evidence="2" id="KW-1185">Reference proteome</keyword>
<dbReference type="VEuPathDB" id="TriTrypDB:BSAL_66900"/>
<dbReference type="EMBL" id="CYKH01000434">
    <property type="protein sequence ID" value="CUF89331.1"/>
    <property type="molecule type" value="Genomic_DNA"/>
</dbReference>
<evidence type="ECO:0008006" key="3">
    <source>
        <dbReference type="Google" id="ProtNLM"/>
    </source>
</evidence>
<dbReference type="Gene3D" id="1.20.890.10">
    <property type="entry name" value="cAMP-dependent protein kinase regulatory subunit, dimerization-anchoring domain"/>
    <property type="match status" value="1"/>
</dbReference>
<gene>
    <name evidence="1" type="ORF">BSAL_66900</name>
</gene>
<dbReference type="Proteomes" id="UP000051952">
    <property type="component" value="Unassembled WGS sequence"/>
</dbReference>
<evidence type="ECO:0000313" key="1">
    <source>
        <dbReference type="EMBL" id="CUF89331.1"/>
    </source>
</evidence>